<proteinExistence type="predicted"/>
<protein>
    <submittedName>
        <fullName evidence="2">Uncharacterized protein</fullName>
    </submittedName>
</protein>
<gene>
    <name evidence="2" type="ORF">S01H1_64848</name>
</gene>
<feature type="transmembrane region" description="Helical" evidence="1">
    <location>
        <begin position="215"/>
        <end position="236"/>
    </location>
</feature>
<keyword evidence="1" id="KW-0812">Transmembrane</keyword>
<accession>X0Y695</accession>
<dbReference type="AlphaFoldDB" id="X0Y695"/>
<name>X0Y695_9ZZZZ</name>
<organism evidence="2">
    <name type="scientific">marine sediment metagenome</name>
    <dbReference type="NCBI Taxonomy" id="412755"/>
    <lineage>
        <taxon>unclassified sequences</taxon>
        <taxon>metagenomes</taxon>
        <taxon>ecological metagenomes</taxon>
    </lineage>
</organism>
<keyword evidence="1" id="KW-0472">Membrane</keyword>
<feature type="non-terminal residue" evidence="2">
    <location>
        <position position="1"/>
    </location>
</feature>
<evidence type="ECO:0000313" key="2">
    <source>
        <dbReference type="EMBL" id="GAG32391.1"/>
    </source>
</evidence>
<keyword evidence="1" id="KW-1133">Transmembrane helix</keyword>
<evidence type="ECO:0000256" key="1">
    <source>
        <dbReference type="SAM" id="Phobius"/>
    </source>
</evidence>
<reference evidence="2" key="1">
    <citation type="journal article" date="2014" name="Front. Microbiol.">
        <title>High frequency of phylogenetically diverse reductive dehalogenase-homologous genes in deep subseafloor sedimentary metagenomes.</title>
        <authorList>
            <person name="Kawai M."/>
            <person name="Futagami T."/>
            <person name="Toyoda A."/>
            <person name="Takaki Y."/>
            <person name="Nishi S."/>
            <person name="Hori S."/>
            <person name="Arai W."/>
            <person name="Tsubouchi T."/>
            <person name="Morono Y."/>
            <person name="Uchiyama I."/>
            <person name="Ito T."/>
            <person name="Fujiyama A."/>
            <person name="Inagaki F."/>
            <person name="Takami H."/>
        </authorList>
    </citation>
    <scope>NUCLEOTIDE SEQUENCE</scope>
    <source>
        <strain evidence="2">Expedition CK06-06</strain>
    </source>
</reference>
<comment type="caution">
    <text evidence="2">The sequence shown here is derived from an EMBL/GenBank/DDBJ whole genome shotgun (WGS) entry which is preliminary data.</text>
</comment>
<dbReference type="EMBL" id="BARS01042771">
    <property type="protein sequence ID" value="GAG32391.1"/>
    <property type="molecule type" value="Genomic_DNA"/>
</dbReference>
<sequence>QHQMFIQPYSNSSYLIDQALGLWLLTTYQLLFQQDYCYYMCASDYIQPILNSINIRLVNASANEIYSEYNLTSSEASQTASALDLMYLAAGLSRAEKLRFDHYYFLYSSYYIHQRVISNFIDEEWLVHETDRTDDLLILKNQAYFSLISYLMNLENVGSEVVNATELHYLFGDGFYENLTDKEITIESCLYGLMIFSSQEWAPIENLREYVEEPIHSSFAGLIWSILATIFLVYTVNRRTKRKKI</sequence>